<name>A0A5P1F2P8_ASPOF</name>
<dbReference type="EMBL" id="CM007384">
    <property type="protein sequence ID" value="ONK71677.1"/>
    <property type="molecule type" value="Genomic_DNA"/>
</dbReference>
<evidence type="ECO:0000256" key="1">
    <source>
        <dbReference type="SAM" id="MobiDB-lite"/>
    </source>
</evidence>
<feature type="compositionally biased region" description="Polar residues" evidence="1">
    <location>
        <begin position="12"/>
        <end position="27"/>
    </location>
</feature>
<feature type="region of interest" description="Disordered" evidence="1">
    <location>
        <begin position="1"/>
        <end position="69"/>
    </location>
</feature>
<accession>A0A5P1F2P8</accession>
<reference evidence="3" key="1">
    <citation type="journal article" date="2017" name="Nat. Commun.">
        <title>The asparagus genome sheds light on the origin and evolution of a young Y chromosome.</title>
        <authorList>
            <person name="Harkess A."/>
            <person name="Zhou J."/>
            <person name="Xu C."/>
            <person name="Bowers J.E."/>
            <person name="Van der Hulst R."/>
            <person name="Ayyampalayam S."/>
            <person name="Mercati F."/>
            <person name="Riccardi P."/>
            <person name="McKain M.R."/>
            <person name="Kakrana A."/>
            <person name="Tang H."/>
            <person name="Ray J."/>
            <person name="Groenendijk J."/>
            <person name="Arikit S."/>
            <person name="Mathioni S.M."/>
            <person name="Nakano M."/>
            <person name="Shan H."/>
            <person name="Telgmann-Rauber A."/>
            <person name="Kanno A."/>
            <person name="Yue Z."/>
            <person name="Chen H."/>
            <person name="Li W."/>
            <person name="Chen Y."/>
            <person name="Xu X."/>
            <person name="Zhang Y."/>
            <person name="Luo S."/>
            <person name="Chen H."/>
            <person name="Gao J."/>
            <person name="Mao Z."/>
            <person name="Pires J.C."/>
            <person name="Luo M."/>
            <person name="Kudrna D."/>
            <person name="Wing R.A."/>
            <person name="Meyers B.C."/>
            <person name="Yi K."/>
            <person name="Kong H."/>
            <person name="Lavrijsen P."/>
            <person name="Sunseri F."/>
            <person name="Falavigna A."/>
            <person name="Ye Y."/>
            <person name="Leebens-Mack J.H."/>
            <person name="Chen G."/>
        </authorList>
    </citation>
    <scope>NUCLEOTIDE SEQUENCE [LARGE SCALE GENOMIC DNA]</scope>
    <source>
        <strain evidence="3">cv. DH0086</strain>
    </source>
</reference>
<dbReference type="Gramene" id="ONK71677">
    <property type="protein sequence ID" value="ONK71677"/>
    <property type="gene ID" value="A4U43_C04F11210"/>
</dbReference>
<proteinExistence type="predicted"/>
<evidence type="ECO:0000313" key="3">
    <source>
        <dbReference type="Proteomes" id="UP000243459"/>
    </source>
</evidence>
<sequence>MRGSNRPRLALGTTTCCSLRSTPSNAPDQGGATATEGGGWSVRVSRESGCRRGGTRTRVRGGTPDGNRGKVQETWIEIDARRQQGNPNEAKSPVRVYVSLCSNENQIAGAGVGEHITGYFKPDGTLCVPFD</sequence>
<dbReference type="Proteomes" id="UP000243459">
    <property type="component" value="Chromosome 4"/>
</dbReference>
<gene>
    <name evidence="2" type="ORF">A4U43_C04F11210</name>
</gene>
<evidence type="ECO:0000313" key="2">
    <source>
        <dbReference type="EMBL" id="ONK71677.1"/>
    </source>
</evidence>
<protein>
    <submittedName>
        <fullName evidence="2">Uncharacterized protein</fullName>
    </submittedName>
</protein>
<dbReference type="AlphaFoldDB" id="A0A5P1F2P8"/>
<organism evidence="2 3">
    <name type="scientific">Asparagus officinalis</name>
    <name type="common">Garden asparagus</name>
    <dbReference type="NCBI Taxonomy" id="4686"/>
    <lineage>
        <taxon>Eukaryota</taxon>
        <taxon>Viridiplantae</taxon>
        <taxon>Streptophyta</taxon>
        <taxon>Embryophyta</taxon>
        <taxon>Tracheophyta</taxon>
        <taxon>Spermatophyta</taxon>
        <taxon>Magnoliopsida</taxon>
        <taxon>Liliopsida</taxon>
        <taxon>Asparagales</taxon>
        <taxon>Asparagaceae</taxon>
        <taxon>Asparagoideae</taxon>
        <taxon>Asparagus</taxon>
    </lineage>
</organism>
<keyword evidence="3" id="KW-1185">Reference proteome</keyword>